<feature type="transmembrane region" description="Helical" evidence="3">
    <location>
        <begin position="130"/>
        <end position="151"/>
    </location>
</feature>
<dbReference type="Pfam" id="PF07228">
    <property type="entry name" value="SpoIIE"/>
    <property type="match status" value="1"/>
</dbReference>
<accession>A0A1W7D5K8</accession>
<feature type="region of interest" description="Disordered" evidence="2">
    <location>
        <begin position="1"/>
        <end position="83"/>
    </location>
</feature>
<proteinExistence type="predicted"/>
<dbReference type="SMART" id="SM00331">
    <property type="entry name" value="PP2C_SIG"/>
    <property type="match status" value="1"/>
</dbReference>
<dbReference type="InterPro" id="IPR036457">
    <property type="entry name" value="PPM-type-like_dom_sf"/>
</dbReference>
<organism evidence="5 6">
    <name type="scientific">Streptomyces marincola</name>
    <dbReference type="NCBI Taxonomy" id="2878388"/>
    <lineage>
        <taxon>Bacteria</taxon>
        <taxon>Bacillati</taxon>
        <taxon>Actinomycetota</taxon>
        <taxon>Actinomycetes</taxon>
        <taxon>Kitasatosporales</taxon>
        <taxon>Streptomycetaceae</taxon>
        <taxon>Streptomyces</taxon>
    </lineage>
</organism>
<dbReference type="EMBL" id="CP021121">
    <property type="protein sequence ID" value="ARQ72383.1"/>
    <property type="molecule type" value="Genomic_DNA"/>
</dbReference>
<evidence type="ECO:0000256" key="2">
    <source>
        <dbReference type="SAM" id="MobiDB-lite"/>
    </source>
</evidence>
<dbReference type="Gene3D" id="3.60.40.10">
    <property type="entry name" value="PPM-type phosphatase domain"/>
    <property type="match status" value="1"/>
</dbReference>
<feature type="transmembrane region" description="Helical" evidence="3">
    <location>
        <begin position="171"/>
        <end position="193"/>
    </location>
</feature>
<dbReference type="KEGG" id="smao:CAG99_15210"/>
<evidence type="ECO:0000313" key="6">
    <source>
        <dbReference type="Proteomes" id="UP000194218"/>
    </source>
</evidence>
<dbReference type="PANTHER" id="PTHR43156">
    <property type="entry name" value="STAGE II SPORULATION PROTEIN E-RELATED"/>
    <property type="match status" value="1"/>
</dbReference>
<gene>
    <name evidence="5" type="ORF">CAG99_15210</name>
</gene>
<feature type="domain" description="PPM-type phosphatase" evidence="4">
    <location>
        <begin position="243"/>
        <end position="446"/>
    </location>
</feature>
<keyword evidence="3" id="KW-1133">Transmembrane helix</keyword>
<dbReference type="Proteomes" id="UP000194218">
    <property type="component" value="Chromosome"/>
</dbReference>
<feature type="transmembrane region" description="Helical" evidence="3">
    <location>
        <begin position="100"/>
        <end position="118"/>
    </location>
</feature>
<name>A0A1W7D5K8_9ACTN</name>
<keyword evidence="3" id="KW-0812">Transmembrane</keyword>
<dbReference type="GO" id="GO:0016791">
    <property type="term" value="F:phosphatase activity"/>
    <property type="evidence" value="ECO:0007669"/>
    <property type="project" value="TreeGrafter"/>
</dbReference>
<dbReference type="InterPro" id="IPR001932">
    <property type="entry name" value="PPM-type_phosphatase-like_dom"/>
</dbReference>
<evidence type="ECO:0000313" key="5">
    <source>
        <dbReference type="EMBL" id="ARQ72383.1"/>
    </source>
</evidence>
<dbReference type="PANTHER" id="PTHR43156:SF2">
    <property type="entry name" value="STAGE II SPORULATION PROTEIN E"/>
    <property type="match status" value="1"/>
</dbReference>
<dbReference type="SUPFAM" id="SSF81606">
    <property type="entry name" value="PP2C-like"/>
    <property type="match status" value="1"/>
</dbReference>
<evidence type="ECO:0000256" key="3">
    <source>
        <dbReference type="SAM" id="Phobius"/>
    </source>
</evidence>
<keyword evidence="1" id="KW-0378">Hydrolase</keyword>
<evidence type="ECO:0000259" key="4">
    <source>
        <dbReference type="PROSITE" id="PS51746"/>
    </source>
</evidence>
<keyword evidence="6" id="KW-1185">Reference proteome</keyword>
<keyword evidence="3" id="KW-0472">Membrane</keyword>
<dbReference type="FunFam" id="3.60.40.10:FF:000058">
    <property type="entry name" value="Stage II sporulation protein E"/>
    <property type="match status" value="1"/>
</dbReference>
<dbReference type="InterPro" id="IPR052016">
    <property type="entry name" value="Bact_Sigma-Reg"/>
</dbReference>
<reference evidence="5 6" key="1">
    <citation type="submission" date="2017-05" db="EMBL/GenBank/DDBJ databases">
        <title>Complete genome sequence of Streptomyces sp. SCSIO 03032 revealed the diverse biosynthetic pathways for its bioactive secondary metabolites.</title>
        <authorList>
            <person name="Ma L."/>
            <person name="Zhu Y."/>
            <person name="Zhang W."/>
            <person name="Zhang G."/>
            <person name="Tian X."/>
            <person name="Zhang S."/>
            <person name="Zhang C."/>
        </authorList>
    </citation>
    <scope>NUCLEOTIDE SEQUENCE [LARGE SCALE GENOMIC DNA]</scope>
    <source>
        <strain evidence="5 6">SCSIO 03032</strain>
    </source>
</reference>
<dbReference type="PROSITE" id="PS51746">
    <property type="entry name" value="PPM_2"/>
    <property type="match status" value="1"/>
</dbReference>
<sequence length="467" mass="49406">MLLTCGAAIRTRLSRPPVRPARPGAEREGNSRLPRPARAPPPHHHAAPPATAERRNAPPHGRTAQRAPRGCRTRLAGPPARREIGTVQTSAPPWWARARLLTWLPAVLIAIGTVLDLASPPHVTLTPFYVAAPLLVAPVLSLRVTVGYGTLATGVVAAQMAMRAEPHLSESVVKVVTVALISLLALAINRIVARRDRRVASARDVARIVQRAVVPAPPGEAGALRVAARYRPARRDTLIGGDLYALRETPFGVRMLVGDVRGKGLAATETVAVLLGAFREAAERERDLSAVANRMEAALVRERTTRLELDPIEGFATAVLVEMPPGPPHRVRVFNRGHPPPVLMPEGARARFLTTDPALPLGLGDLGPARTRPRTARFPPGAGLLLYTDGLSEARNAVGVFFDIVAGLDGLPAEDPAECLDSLVDRVIAYAGGALDDDMALLAVAHVPGGAVDVSGPAAGPERSNGQ</sequence>
<evidence type="ECO:0000256" key="1">
    <source>
        <dbReference type="ARBA" id="ARBA00022801"/>
    </source>
</evidence>
<protein>
    <recommendedName>
        <fullName evidence="4">PPM-type phosphatase domain-containing protein</fullName>
    </recommendedName>
</protein>
<dbReference type="AlphaFoldDB" id="A0A1W7D5K8"/>